<keyword evidence="1" id="KW-0472">Membrane</keyword>
<protein>
    <submittedName>
        <fullName evidence="3">Uncharacterized protein LOC117241587 isoform X1</fullName>
    </submittedName>
</protein>
<keyword evidence="1" id="KW-1133">Transmembrane helix</keyword>
<evidence type="ECO:0000256" key="1">
    <source>
        <dbReference type="SAM" id="Phobius"/>
    </source>
</evidence>
<keyword evidence="2" id="KW-1185">Reference proteome</keyword>
<sequence>MCIMHCVCDRYCALQNPLLHVRYNNITILRRLIHNKISFYFQLIYLNYFLTTFYTYQLLYFFLLICKIHVCTLPCMVINCSRGFRYLCCSTNSAMLPHWLSYMVFRKQRSITYFARKPSRVMITCSQGVRYLYYSTNSTTTYTTALRCPLKSLYSLFISIMR</sequence>
<feature type="transmembrane region" description="Helical" evidence="1">
    <location>
        <begin position="39"/>
        <end position="65"/>
    </location>
</feature>
<evidence type="ECO:0000313" key="2">
    <source>
        <dbReference type="Proteomes" id="UP000504631"/>
    </source>
</evidence>
<evidence type="ECO:0000313" key="3">
    <source>
        <dbReference type="RefSeq" id="XP_033363343.1"/>
    </source>
</evidence>
<dbReference type="GeneID" id="117241587"/>
<reference evidence="3" key="1">
    <citation type="submission" date="2025-08" db="UniProtKB">
        <authorList>
            <consortium name="RefSeq"/>
        </authorList>
    </citation>
    <scope>IDENTIFICATION</scope>
    <source>
        <tissue evidence="3">Muscle</tissue>
    </source>
</reference>
<dbReference type="Proteomes" id="UP000504631">
    <property type="component" value="Unplaced"/>
</dbReference>
<gene>
    <name evidence="3" type="primary">LOC117241587</name>
</gene>
<dbReference type="RefSeq" id="XP_033363343.1">
    <property type="nucleotide sequence ID" value="XM_033507452.1"/>
</dbReference>
<accession>A0A6J3LCL5</accession>
<keyword evidence="1" id="KW-0812">Transmembrane</keyword>
<dbReference type="AlphaFoldDB" id="A0A6J3LCL5"/>
<name>A0A6J3LCL5_9HYME</name>
<organism evidence="2 3">
    <name type="scientific">Bombus vosnesenskii</name>
    <dbReference type="NCBI Taxonomy" id="207650"/>
    <lineage>
        <taxon>Eukaryota</taxon>
        <taxon>Metazoa</taxon>
        <taxon>Ecdysozoa</taxon>
        <taxon>Arthropoda</taxon>
        <taxon>Hexapoda</taxon>
        <taxon>Insecta</taxon>
        <taxon>Pterygota</taxon>
        <taxon>Neoptera</taxon>
        <taxon>Endopterygota</taxon>
        <taxon>Hymenoptera</taxon>
        <taxon>Apocrita</taxon>
        <taxon>Aculeata</taxon>
        <taxon>Apoidea</taxon>
        <taxon>Anthophila</taxon>
        <taxon>Apidae</taxon>
        <taxon>Bombus</taxon>
        <taxon>Pyrobombus</taxon>
    </lineage>
</organism>
<dbReference type="KEGG" id="bvk:117241587"/>
<proteinExistence type="predicted"/>